<dbReference type="Proteomes" id="UP000430079">
    <property type="component" value="Unassembled WGS sequence"/>
</dbReference>
<proteinExistence type="predicted"/>
<evidence type="ECO:0008006" key="4">
    <source>
        <dbReference type="Google" id="ProtNLM"/>
    </source>
</evidence>
<feature type="region of interest" description="Disordered" evidence="1">
    <location>
        <begin position="88"/>
        <end position="112"/>
    </location>
</feature>
<evidence type="ECO:0000313" key="2">
    <source>
        <dbReference type="EMBL" id="GFE16295.1"/>
    </source>
</evidence>
<sequence length="112" mass="12693">MVGWSMPSDFYIDPQELDKLAKSFESRAYDLSRAIKSFRSKTDAEQIHDGFGFLTESEEVTSAYIELSSDMTESLSKLARHLDEVGRSLDKNSRNSQEADEALEEMFKGGKK</sequence>
<dbReference type="Gene3D" id="1.10.287.1060">
    <property type="entry name" value="ESAT-6-like"/>
    <property type="match status" value="1"/>
</dbReference>
<comment type="caution">
    <text evidence="2">The sequence shown here is derived from an EMBL/GenBank/DDBJ whole genome shotgun (WGS) entry which is preliminary data.</text>
</comment>
<evidence type="ECO:0000256" key="1">
    <source>
        <dbReference type="SAM" id="MobiDB-lite"/>
    </source>
</evidence>
<dbReference type="EMBL" id="BLIO01000001">
    <property type="protein sequence ID" value="GFE16295.1"/>
    <property type="molecule type" value="Genomic_DNA"/>
</dbReference>
<gene>
    <name evidence="2" type="ORF">Sgleb_43420</name>
</gene>
<evidence type="ECO:0000313" key="3">
    <source>
        <dbReference type="Proteomes" id="UP000430079"/>
    </source>
</evidence>
<reference evidence="2 3" key="1">
    <citation type="submission" date="2019-12" db="EMBL/GenBank/DDBJ databases">
        <title>Whole genome shotgun sequence of Streptomyces hygroscopicus subsp. glebosus NBRC 13786.</title>
        <authorList>
            <person name="Ichikawa N."/>
            <person name="Kimura A."/>
            <person name="Kitahashi Y."/>
            <person name="Komaki H."/>
            <person name="Tamura T."/>
        </authorList>
    </citation>
    <scope>NUCLEOTIDE SEQUENCE [LARGE SCALE GENOMIC DNA]</scope>
    <source>
        <strain evidence="2 3">NBRC 13786</strain>
    </source>
</reference>
<dbReference type="AlphaFoldDB" id="A0A640T3V1"/>
<accession>A0A640T3V1</accession>
<name>A0A640T3V1_9ACTN</name>
<protein>
    <recommendedName>
        <fullName evidence="4">ESX-1 secretion-associated protein</fullName>
    </recommendedName>
</protein>
<keyword evidence="3" id="KW-1185">Reference proteome</keyword>
<organism evidence="2 3">
    <name type="scientific">Streptomyces glebosus</name>
    <dbReference type="NCBI Taxonomy" id="249580"/>
    <lineage>
        <taxon>Bacteria</taxon>
        <taxon>Bacillati</taxon>
        <taxon>Actinomycetota</taxon>
        <taxon>Actinomycetes</taxon>
        <taxon>Kitasatosporales</taxon>
        <taxon>Streptomycetaceae</taxon>
        <taxon>Streptomyces</taxon>
    </lineage>
</organism>